<dbReference type="Pfam" id="PF09011">
    <property type="entry name" value="HMG_box_2"/>
    <property type="match status" value="1"/>
</dbReference>
<dbReference type="GO" id="GO:0003677">
    <property type="term" value="F:DNA binding"/>
    <property type="evidence" value="ECO:0007669"/>
    <property type="project" value="UniProtKB-UniRule"/>
</dbReference>
<accession>A0A2Z7BJY7</accession>
<dbReference type="Gene3D" id="1.10.30.10">
    <property type="entry name" value="High mobility group box domain"/>
    <property type="match status" value="1"/>
</dbReference>
<reference evidence="4 5" key="1">
    <citation type="journal article" date="2015" name="Proc. Natl. Acad. Sci. U.S.A.">
        <title>The resurrection genome of Boea hygrometrica: A blueprint for survival of dehydration.</title>
        <authorList>
            <person name="Xiao L."/>
            <person name="Yang G."/>
            <person name="Zhang L."/>
            <person name="Yang X."/>
            <person name="Zhao S."/>
            <person name="Ji Z."/>
            <person name="Zhou Q."/>
            <person name="Hu M."/>
            <person name="Wang Y."/>
            <person name="Chen M."/>
            <person name="Xu Y."/>
            <person name="Jin H."/>
            <person name="Xiao X."/>
            <person name="Hu G."/>
            <person name="Bao F."/>
            <person name="Hu Y."/>
            <person name="Wan P."/>
            <person name="Li L."/>
            <person name="Deng X."/>
            <person name="Kuang T."/>
            <person name="Xiang C."/>
            <person name="Zhu J.K."/>
            <person name="Oliver M.J."/>
            <person name="He Y."/>
        </authorList>
    </citation>
    <scope>NUCLEOTIDE SEQUENCE [LARGE SCALE GENOMIC DNA]</scope>
    <source>
        <strain evidence="5">cv. XS01</strain>
    </source>
</reference>
<keyword evidence="1" id="KW-0238">DNA-binding</keyword>
<feature type="domain" description="HMG box" evidence="3">
    <location>
        <begin position="174"/>
        <end position="238"/>
    </location>
</feature>
<keyword evidence="1" id="KW-0539">Nucleus</keyword>
<gene>
    <name evidence="4" type="ORF">F511_04875</name>
</gene>
<dbReference type="SUPFAM" id="SSF47095">
    <property type="entry name" value="HMG-box"/>
    <property type="match status" value="1"/>
</dbReference>
<dbReference type="AlphaFoldDB" id="A0A2Z7BJY7"/>
<feature type="region of interest" description="Disordered" evidence="2">
    <location>
        <begin position="90"/>
        <end position="110"/>
    </location>
</feature>
<evidence type="ECO:0000313" key="5">
    <source>
        <dbReference type="Proteomes" id="UP000250235"/>
    </source>
</evidence>
<evidence type="ECO:0000256" key="2">
    <source>
        <dbReference type="SAM" id="MobiDB-lite"/>
    </source>
</evidence>
<dbReference type="InterPro" id="IPR036910">
    <property type="entry name" value="HMG_box_dom_sf"/>
</dbReference>
<keyword evidence="5" id="KW-1185">Reference proteome</keyword>
<evidence type="ECO:0000313" key="4">
    <source>
        <dbReference type="EMBL" id="KZV34901.1"/>
    </source>
</evidence>
<organism evidence="4 5">
    <name type="scientific">Dorcoceras hygrometricum</name>
    <dbReference type="NCBI Taxonomy" id="472368"/>
    <lineage>
        <taxon>Eukaryota</taxon>
        <taxon>Viridiplantae</taxon>
        <taxon>Streptophyta</taxon>
        <taxon>Embryophyta</taxon>
        <taxon>Tracheophyta</taxon>
        <taxon>Spermatophyta</taxon>
        <taxon>Magnoliopsida</taxon>
        <taxon>eudicotyledons</taxon>
        <taxon>Gunneridae</taxon>
        <taxon>Pentapetalae</taxon>
        <taxon>asterids</taxon>
        <taxon>lamiids</taxon>
        <taxon>Lamiales</taxon>
        <taxon>Gesneriaceae</taxon>
        <taxon>Didymocarpoideae</taxon>
        <taxon>Trichosporeae</taxon>
        <taxon>Loxocarpinae</taxon>
        <taxon>Dorcoceras</taxon>
    </lineage>
</organism>
<protein>
    <submittedName>
        <fullName evidence="4">High mobility group protein TDP-1</fullName>
    </submittedName>
</protein>
<sequence>MADDYVNQVTELPPISSPTPSIPFHLTGFLAGDTVRVQGDTGELEFSLHFSVQRREQNPGGPGNFSDANIQETDTFCDSVDSLSTALYMTPTSGHETHDRNAGADEPSQANWMSRRDEIVTRLRSGVLSPVKYNNARGTFGVFQGRLSSRKKTKMETGKGHNAFERMLRRRRFPLRPCNSYAFFVMANWGVVKCSSFEETSKRLSEKWCTLPHGMKKEYENLASKDSARYTRQCLLLENDVQEEAGSGLLEDMK</sequence>
<dbReference type="PROSITE" id="PS50118">
    <property type="entry name" value="HMG_BOX_2"/>
    <property type="match status" value="1"/>
</dbReference>
<evidence type="ECO:0000256" key="1">
    <source>
        <dbReference type="PROSITE-ProRule" id="PRU00267"/>
    </source>
</evidence>
<dbReference type="Proteomes" id="UP000250235">
    <property type="component" value="Unassembled WGS sequence"/>
</dbReference>
<name>A0A2Z7BJY7_9LAMI</name>
<feature type="DNA-binding region" description="HMG box" evidence="1">
    <location>
        <begin position="174"/>
        <end position="238"/>
    </location>
</feature>
<dbReference type="EMBL" id="KV005015">
    <property type="protein sequence ID" value="KZV34901.1"/>
    <property type="molecule type" value="Genomic_DNA"/>
</dbReference>
<proteinExistence type="predicted"/>
<dbReference type="OrthoDB" id="1919336at2759"/>
<dbReference type="InterPro" id="IPR009071">
    <property type="entry name" value="HMG_box_dom"/>
</dbReference>
<evidence type="ECO:0000259" key="3">
    <source>
        <dbReference type="PROSITE" id="PS50118"/>
    </source>
</evidence>
<dbReference type="GO" id="GO:0005634">
    <property type="term" value="C:nucleus"/>
    <property type="evidence" value="ECO:0007669"/>
    <property type="project" value="UniProtKB-UniRule"/>
</dbReference>